<dbReference type="PROSITE" id="PS00183">
    <property type="entry name" value="UBC_1"/>
    <property type="match status" value="1"/>
</dbReference>
<keyword evidence="2 6" id="KW-0547">Nucleotide-binding</keyword>
<evidence type="ECO:0000259" key="7">
    <source>
        <dbReference type="PROSITE" id="PS50127"/>
    </source>
</evidence>
<dbReference type="Gene3D" id="3.10.110.10">
    <property type="entry name" value="Ubiquitin Conjugating Enzyme"/>
    <property type="match status" value="1"/>
</dbReference>
<dbReference type="STRING" id="56484.A0A1Y2FYT1"/>
<evidence type="ECO:0000313" key="9">
    <source>
        <dbReference type="Proteomes" id="UP000193685"/>
    </source>
</evidence>
<dbReference type="GO" id="GO:0016740">
    <property type="term" value="F:transferase activity"/>
    <property type="evidence" value="ECO:0007669"/>
    <property type="project" value="UniProtKB-KW"/>
</dbReference>
<dbReference type="GeneID" id="63785045"/>
<accession>A0A1Y2FYT1</accession>
<feature type="active site" description="Glycyl thioester intermediate" evidence="5">
    <location>
        <position position="20"/>
    </location>
</feature>
<dbReference type="InterPro" id="IPR009060">
    <property type="entry name" value="UBA-like_sf"/>
</dbReference>
<sequence length="157" mass="17335">MKFDTKIYHPNISSQTGAICLDILKEQWSPVLTVKSALVSLQSMLNDPQANDPQDAEVASVYIKDRQRFNQVAREWTQKYAMPAGARSSNLPETKKQVDPFEAAGFEKAFVDDFLAMGFPPEKFMAACRKLGIKSAAEANNTPGGYSQLLDTLASMP</sequence>
<dbReference type="SUPFAM" id="SSF46934">
    <property type="entry name" value="UBA-like"/>
    <property type="match status" value="1"/>
</dbReference>
<reference evidence="8 9" key="1">
    <citation type="submission" date="2016-07" db="EMBL/GenBank/DDBJ databases">
        <title>Pervasive Adenine N6-methylation of Active Genes in Fungi.</title>
        <authorList>
            <consortium name="DOE Joint Genome Institute"/>
            <person name="Mondo S.J."/>
            <person name="Dannebaum R.O."/>
            <person name="Kuo R.C."/>
            <person name="Labutti K."/>
            <person name="Haridas S."/>
            <person name="Kuo A."/>
            <person name="Salamov A."/>
            <person name="Ahrendt S.R."/>
            <person name="Lipzen A."/>
            <person name="Sullivan W."/>
            <person name="Andreopoulos W.B."/>
            <person name="Clum A."/>
            <person name="Lindquist E."/>
            <person name="Daum C."/>
            <person name="Ramamoorthy G.K."/>
            <person name="Gryganskyi A."/>
            <person name="Culley D."/>
            <person name="Magnuson J.K."/>
            <person name="James T.Y."/>
            <person name="O'Malley M.A."/>
            <person name="Stajich J.E."/>
            <person name="Spatafora J.W."/>
            <person name="Visel A."/>
            <person name="Grigoriev I.V."/>
        </authorList>
    </citation>
    <scope>NUCLEOTIDE SEQUENCE [LARGE SCALE GENOMIC DNA]</scope>
    <source>
        <strain evidence="8 9">12-1054</strain>
    </source>
</reference>
<dbReference type="InterPro" id="IPR015368">
    <property type="entry name" value="UBA_C_fun"/>
</dbReference>
<keyword evidence="9" id="KW-1185">Reference proteome</keyword>
<evidence type="ECO:0000256" key="1">
    <source>
        <dbReference type="ARBA" id="ARBA00022679"/>
    </source>
</evidence>
<keyword evidence="4 6" id="KW-0067">ATP-binding</keyword>
<proteinExistence type="inferred from homology"/>
<dbReference type="OrthoDB" id="9993688at2759"/>
<feature type="domain" description="UBC core" evidence="7">
    <location>
        <begin position="1"/>
        <end position="82"/>
    </location>
</feature>
<comment type="similarity">
    <text evidence="6">Belongs to the ubiquitin-conjugating enzyme family.</text>
</comment>
<name>A0A1Y2FYT1_PROLT</name>
<dbReference type="Pfam" id="PF00179">
    <property type="entry name" value="UQ_con"/>
    <property type="match status" value="1"/>
</dbReference>
<dbReference type="AlphaFoldDB" id="A0A1Y2FYT1"/>
<dbReference type="InterPro" id="IPR016135">
    <property type="entry name" value="UBQ-conjugating_enzyme/RWD"/>
</dbReference>
<evidence type="ECO:0000256" key="6">
    <source>
        <dbReference type="RuleBase" id="RU362109"/>
    </source>
</evidence>
<dbReference type="InterPro" id="IPR023313">
    <property type="entry name" value="UBQ-conjugating_AS"/>
</dbReference>
<dbReference type="SUPFAM" id="SSF54495">
    <property type="entry name" value="UBC-like"/>
    <property type="match status" value="1"/>
</dbReference>
<dbReference type="SMART" id="SM00212">
    <property type="entry name" value="UBCc"/>
    <property type="match status" value="1"/>
</dbReference>
<evidence type="ECO:0000256" key="2">
    <source>
        <dbReference type="ARBA" id="ARBA00022741"/>
    </source>
</evidence>
<dbReference type="EMBL" id="MCFI01000001">
    <property type="protein sequence ID" value="ORY87825.1"/>
    <property type="molecule type" value="Genomic_DNA"/>
</dbReference>
<dbReference type="PANTHER" id="PTHR24068">
    <property type="entry name" value="UBIQUITIN-CONJUGATING ENZYME E2"/>
    <property type="match status" value="1"/>
</dbReference>
<evidence type="ECO:0000256" key="4">
    <source>
        <dbReference type="ARBA" id="ARBA00022840"/>
    </source>
</evidence>
<dbReference type="InterPro" id="IPR000608">
    <property type="entry name" value="UBC"/>
</dbReference>
<comment type="caution">
    <text evidence="8">The sequence shown here is derived from an EMBL/GenBank/DDBJ whole genome shotgun (WGS) entry which is preliminary data.</text>
</comment>
<keyword evidence="3 6" id="KW-0833">Ubl conjugation pathway</keyword>
<dbReference type="Pfam" id="PF09288">
    <property type="entry name" value="UBA_3"/>
    <property type="match status" value="1"/>
</dbReference>
<evidence type="ECO:0000313" key="8">
    <source>
        <dbReference type="EMBL" id="ORY87825.1"/>
    </source>
</evidence>
<protein>
    <submittedName>
        <fullName evidence="8">Ubiquitin-conjugating enzyme/RWD-like protein</fullName>
    </submittedName>
</protein>
<dbReference type="Gene3D" id="1.10.8.10">
    <property type="entry name" value="DNA helicase RuvA subunit, C-terminal domain"/>
    <property type="match status" value="1"/>
</dbReference>
<dbReference type="RefSeq" id="XP_040728320.1">
    <property type="nucleotide sequence ID" value="XM_040868446.1"/>
</dbReference>
<gene>
    <name evidence="8" type="ORF">BCR37DRAFT_375733</name>
</gene>
<dbReference type="PROSITE" id="PS50127">
    <property type="entry name" value="UBC_2"/>
    <property type="match status" value="1"/>
</dbReference>
<organism evidence="8 9">
    <name type="scientific">Protomyces lactucae-debilis</name>
    <dbReference type="NCBI Taxonomy" id="2754530"/>
    <lineage>
        <taxon>Eukaryota</taxon>
        <taxon>Fungi</taxon>
        <taxon>Dikarya</taxon>
        <taxon>Ascomycota</taxon>
        <taxon>Taphrinomycotina</taxon>
        <taxon>Taphrinomycetes</taxon>
        <taxon>Taphrinales</taxon>
        <taxon>Protomycetaceae</taxon>
        <taxon>Protomyces</taxon>
    </lineage>
</organism>
<keyword evidence="1" id="KW-0808">Transferase</keyword>
<dbReference type="GO" id="GO:0005524">
    <property type="term" value="F:ATP binding"/>
    <property type="evidence" value="ECO:0007669"/>
    <property type="project" value="UniProtKB-UniRule"/>
</dbReference>
<evidence type="ECO:0000256" key="5">
    <source>
        <dbReference type="PROSITE-ProRule" id="PRU10133"/>
    </source>
</evidence>
<dbReference type="Proteomes" id="UP000193685">
    <property type="component" value="Unassembled WGS sequence"/>
</dbReference>
<dbReference type="OMA" id="QANDPQD"/>
<evidence type="ECO:0000256" key="3">
    <source>
        <dbReference type="ARBA" id="ARBA00022786"/>
    </source>
</evidence>